<proteinExistence type="predicted"/>
<reference evidence="2" key="3">
    <citation type="submission" date="2022-01" db="EMBL/GenBank/DDBJ databases">
        <title>Novel bile acid biosynthetic pathways are enriched in the microbiome of centenarians.</title>
        <authorList>
            <person name="Sato Y."/>
            <person name="Atarashi K."/>
            <person name="Plichta R.D."/>
            <person name="Arai Y."/>
            <person name="Sasajima S."/>
            <person name="Kearney M.S."/>
            <person name="Suda W."/>
            <person name="Takeshita K."/>
            <person name="Sasaki T."/>
            <person name="Okamoto S."/>
            <person name="Skelly N.A."/>
            <person name="Okamura Y."/>
            <person name="Vlamakis H."/>
            <person name="Li Y."/>
            <person name="Tanoue T."/>
            <person name="Takei H."/>
            <person name="Nittono H."/>
            <person name="Narushima S."/>
            <person name="Irie J."/>
            <person name="Itoh H."/>
            <person name="Moriya K."/>
            <person name="Sugiura Y."/>
            <person name="Suematsu M."/>
            <person name="Moritoki N."/>
            <person name="Shibata S."/>
            <person name="Littman R.D."/>
            <person name="Fischbach A.M."/>
            <person name="Uwamino Y."/>
            <person name="Inoue T."/>
            <person name="Honda A."/>
            <person name="Hattori M."/>
            <person name="Murai T."/>
            <person name="Xavier J.R."/>
            <person name="Hirose N."/>
            <person name="Honda K."/>
        </authorList>
    </citation>
    <scope>NUCLEOTIDE SEQUENCE</scope>
    <source>
        <strain evidence="2">CE91-St12</strain>
    </source>
</reference>
<dbReference type="PANTHER" id="PTHR36455:SF1">
    <property type="entry name" value="BLR8292 PROTEIN"/>
    <property type="match status" value="1"/>
</dbReference>
<reference evidence="3 5" key="2">
    <citation type="journal article" date="2019" name="Nat. Med.">
        <title>A library of human gut bacterial isolates paired with longitudinal multiomics data enables mechanistic microbiome research.</title>
        <authorList>
            <person name="Poyet M."/>
            <person name="Groussin M."/>
            <person name="Gibbons S.M."/>
            <person name="Avila-Pacheco J."/>
            <person name="Jiang X."/>
            <person name="Kearney S.M."/>
            <person name="Perrotta A.R."/>
            <person name="Berdy B."/>
            <person name="Zhao S."/>
            <person name="Lieberman T.D."/>
            <person name="Swanson P.K."/>
            <person name="Smith M."/>
            <person name="Roesemann S."/>
            <person name="Alexander J.E."/>
            <person name="Rich S.A."/>
            <person name="Livny J."/>
            <person name="Vlamakis H."/>
            <person name="Clish C."/>
            <person name="Bullock K."/>
            <person name="Deik A."/>
            <person name="Scott J."/>
            <person name="Pierce K.A."/>
            <person name="Xavier R.J."/>
            <person name="Alm E.J."/>
        </authorList>
    </citation>
    <scope>NUCLEOTIDE SEQUENCE [LARGE SCALE GENOMIC DNA]</scope>
    <source>
        <strain evidence="3 5">BIOML-A11</strain>
    </source>
</reference>
<dbReference type="AlphaFoldDB" id="A0A174FDC3"/>
<gene>
    <name evidence="3" type="primary">tnpB</name>
    <name evidence="2" type="ORF">CE91St12_25310</name>
    <name evidence="1" type="ORF">ERS417307_01769</name>
    <name evidence="3" type="ORF">GAP55_13885</name>
</gene>
<dbReference type="RefSeq" id="WP_005836404.1">
    <property type="nucleotide sequence ID" value="NZ_JADPGA010000006.1"/>
</dbReference>
<name>A0A174FDC3_BACUN</name>
<dbReference type="Pfam" id="PF05717">
    <property type="entry name" value="TnpB_IS66"/>
    <property type="match status" value="1"/>
</dbReference>
<evidence type="ECO:0000313" key="2">
    <source>
        <dbReference type="EMBL" id="GKH14321.1"/>
    </source>
</evidence>
<reference evidence="1 4" key="1">
    <citation type="submission" date="2015-09" db="EMBL/GenBank/DDBJ databases">
        <authorList>
            <consortium name="Pathogen Informatics"/>
        </authorList>
    </citation>
    <scope>NUCLEOTIDE SEQUENCE [LARGE SCALE GENOMIC DNA]</scope>
    <source>
        <strain evidence="1 4">2789STDY5608791</strain>
    </source>
</reference>
<accession>A0A174FDC3</accession>
<evidence type="ECO:0000313" key="1">
    <source>
        <dbReference type="EMBL" id="CUO46350.1"/>
    </source>
</evidence>
<dbReference type="PANTHER" id="PTHR36455">
    <property type="match status" value="1"/>
</dbReference>
<dbReference type="NCBIfam" id="NF033819">
    <property type="entry name" value="IS66_TnpB"/>
    <property type="match status" value="1"/>
</dbReference>
<dbReference type="Proteomes" id="UP001055048">
    <property type="component" value="Unassembled WGS sequence"/>
</dbReference>
<dbReference type="EMBL" id="CYZF01000004">
    <property type="protein sequence ID" value="CUO46350.1"/>
    <property type="molecule type" value="Genomic_DNA"/>
</dbReference>
<evidence type="ECO:0000313" key="3">
    <source>
        <dbReference type="EMBL" id="KAB4211611.1"/>
    </source>
</evidence>
<evidence type="ECO:0000313" key="4">
    <source>
        <dbReference type="Proteomes" id="UP000095419"/>
    </source>
</evidence>
<evidence type="ECO:0000313" key="5">
    <source>
        <dbReference type="Proteomes" id="UP000466952"/>
    </source>
</evidence>
<dbReference type="Proteomes" id="UP000095419">
    <property type="component" value="Unassembled WGS sequence"/>
</dbReference>
<dbReference type="InterPro" id="IPR008878">
    <property type="entry name" value="Transposase_IS66_Orf2"/>
</dbReference>
<dbReference type="EMBL" id="WCTR01000009">
    <property type="protein sequence ID" value="KAB4211611.1"/>
    <property type="molecule type" value="Genomic_DNA"/>
</dbReference>
<organism evidence="1 4">
    <name type="scientific">Bacteroides uniformis</name>
    <dbReference type="NCBI Taxonomy" id="820"/>
    <lineage>
        <taxon>Bacteria</taxon>
        <taxon>Pseudomonadati</taxon>
        <taxon>Bacteroidota</taxon>
        <taxon>Bacteroidia</taxon>
        <taxon>Bacteroidales</taxon>
        <taxon>Bacteroidaceae</taxon>
        <taxon>Bacteroides</taxon>
    </lineage>
</organism>
<sequence>MLGLSSHMNFYLCEGFVDMRKGIATLSELVRRKLHKDPESGDVFIFLGKDRRNIKILRHEYNGYVLYWQKLNRERFLLPVFNSDLNQYEISWDKLVVLLQGTVRKGLLVG</sequence>
<dbReference type="EMBL" id="BQNL01000001">
    <property type="protein sequence ID" value="GKH14321.1"/>
    <property type="molecule type" value="Genomic_DNA"/>
</dbReference>
<dbReference type="Proteomes" id="UP000466952">
    <property type="component" value="Unassembled WGS sequence"/>
</dbReference>
<protein>
    <submittedName>
        <fullName evidence="1">IS66 Orf2 family protein</fullName>
    </submittedName>
    <submittedName>
        <fullName evidence="3">IS66 family insertion sequence element accessory protein TnpB</fullName>
    </submittedName>
    <submittedName>
        <fullName evidence="2">Transposase</fullName>
    </submittedName>
</protein>